<accession>A8N937</accession>
<feature type="compositionally biased region" description="Low complexity" evidence="1">
    <location>
        <begin position="454"/>
        <end position="490"/>
    </location>
</feature>
<feature type="compositionally biased region" description="Acidic residues" evidence="1">
    <location>
        <begin position="603"/>
        <end position="620"/>
    </location>
</feature>
<dbReference type="Proteomes" id="UP000001861">
    <property type="component" value="Unassembled WGS sequence"/>
</dbReference>
<dbReference type="AlphaFoldDB" id="A8N937"/>
<dbReference type="KEGG" id="cci:CC1G_00912"/>
<feature type="compositionally biased region" description="Polar residues" evidence="1">
    <location>
        <begin position="491"/>
        <end position="501"/>
    </location>
</feature>
<organism evidence="2 3">
    <name type="scientific">Coprinopsis cinerea (strain Okayama-7 / 130 / ATCC MYA-4618 / FGSC 9003)</name>
    <name type="common">Inky cap fungus</name>
    <name type="synonym">Hormographiella aspergillata</name>
    <dbReference type="NCBI Taxonomy" id="240176"/>
    <lineage>
        <taxon>Eukaryota</taxon>
        <taxon>Fungi</taxon>
        <taxon>Dikarya</taxon>
        <taxon>Basidiomycota</taxon>
        <taxon>Agaricomycotina</taxon>
        <taxon>Agaricomycetes</taxon>
        <taxon>Agaricomycetidae</taxon>
        <taxon>Agaricales</taxon>
        <taxon>Agaricineae</taxon>
        <taxon>Psathyrellaceae</taxon>
        <taxon>Coprinopsis</taxon>
    </lineage>
</organism>
<feature type="region of interest" description="Disordered" evidence="1">
    <location>
        <begin position="596"/>
        <end position="620"/>
    </location>
</feature>
<gene>
    <name evidence="2" type="ORF">CC1G_00912</name>
</gene>
<evidence type="ECO:0000313" key="2">
    <source>
        <dbReference type="EMBL" id="EAU90528.2"/>
    </source>
</evidence>
<dbReference type="VEuPathDB" id="FungiDB:CC1G_00912"/>
<keyword evidence="3" id="KW-1185">Reference proteome</keyword>
<protein>
    <submittedName>
        <fullName evidence="2">Uncharacterized protein</fullName>
    </submittedName>
</protein>
<feature type="region of interest" description="Disordered" evidence="1">
    <location>
        <begin position="446"/>
        <end position="501"/>
    </location>
</feature>
<dbReference type="GeneID" id="6007837"/>
<dbReference type="HOGENOM" id="CLU_440762_0_0_1"/>
<dbReference type="RefSeq" id="XP_001831365.2">
    <property type="nucleotide sequence ID" value="XM_001831313.2"/>
</dbReference>
<name>A8N937_COPC7</name>
<comment type="caution">
    <text evidence="2">The sequence shown here is derived from an EMBL/GenBank/DDBJ whole genome shotgun (WGS) entry which is preliminary data.</text>
</comment>
<evidence type="ECO:0000256" key="1">
    <source>
        <dbReference type="SAM" id="MobiDB-lite"/>
    </source>
</evidence>
<evidence type="ECO:0000313" key="3">
    <source>
        <dbReference type="Proteomes" id="UP000001861"/>
    </source>
</evidence>
<sequence length="620" mass="70187">MYDCLYPITNILEPLHLAHPSHRILDTIAFFLPANPTGPSFALAMGVGQDGVKIYVASDEKEDEDTIAVECRTVIKAIWQATRTLRSAPSTSTPDIDNIDAHADFIAYLYARHLPILQHNLLTHKSRFYRVHELSKGRWKFTRGAVHHQYLDAAQTIVEEVERLVEKVSKVDVNLKEVYVDFHRRIREAYKALPSDSDIMPELFEVLVMETQEPAATPFNVMKWIDALLAPFKNFIDLVKASETHRQILQLPHEVVYVPLPATLPSPHLTIPRPTDDQIRAFLRKCNNDALDARRKSPYYIPHRSLLPVELEQAILPNMLEGVQVLVREREGPTLTHPQSALRVCMPHPESTLTRHLLSPERAGVYPYIGLSRLEPSCFLCGLYMERVGDYMERLRKEGMRKREGGNVKWEGYQAERKARERERFRTRGYDVTDIVPLLSLPFPLPSPPKCEPESTSPISSSNTSSLVSLNDCLSISSKDPSPTSSNDPPQNDTSPSSSCDLTLAAPTDPWGVNAIDSHDLDAHVLSSTLKTLQELVSDTFRTILLNEEEARQSKYLYRKAQEERNRQPEGERDAFKYDWAWAKENEPEIYKALKAAGMAPDSDSDSEEEGEGESGEEQG</sequence>
<dbReference type="EMBL" id="AACS02000007">
    <property type="protein sequence ID" value="EAU90528.2"/>
    <property type="molecule type" value="Genomic_DNA"/>
</dbReference>
<proteinExistence type="predicted"/>
<reference evidence="2 3" key="1">
    <citation type="journal article" date="2010" name="Proc. Natl. Acad. Sci. U.S.A.">
        <title>Insights into evolution of multicellular fungi from the assembled chromosomes of the mushroom Coprinopsis cinerea (Coprinus cinereus).</title>
        <authorList>
            <person name="Stajich J.E."/>
            <person name="Wilke S.K."/>
            <person name="Ahren D."/>
            <person name="Au C.H."/>
            <person name="Birren B.W."/>
            <person name="Borodovsky M."/>
            <person name="Burns C."/>
            <person name="Canback B."/>
            <person name="Casselton L.A."/>
            <person name="Cheng C.K."/>
            <person name="Deng J."/>
            <person name="Dietrich F.S."/>
            <person name="Fargo D.C."/>
            <person name="Farman M.L."/>
            <person name="Gathman A.C."/>
            <person name="Goldberg J."/>
            <person name="Guigo R."/>
            <person name="Hoegger P.J."/>
            <person name="Hooker J.B."/>
            <person name="Huggins A."/>
            <person name="James T.Y."/>
            <person name="Kamada T."/>
            <person name="Kilaru S."/>
            <person name="Kodira C."/>
            <person name="Kues U."/>
            <person name="Kupfer D."/>
            <person name="Kwan H.S."/>
            <person name="Lomsadze A."/>
            <person name="Li W."/>
            <person name="Lilly W.W."/>
            <person name="Ma L.J."/>
            <person name="Mackey A.J."/>
            <person name="Manning G."/>
            <person name="Martin F."/>
            <person name="Muraguchi H."/>
            <person name="Natvig D.O."/>
            <person name="Palmerini H."/>
            <person name="Ramesh M.A."/>
            <person name="Rehmeyer C.J."/>
            <person name="Roe B.A."/>
            <person name="Shenoy N."/>
            <person name="Stanke M."/>
            <person name="Ter-Hovhannisyan V."/>
            <person name="Tunlid A."/>
            <person name="Velagapudi R."/>
            <person name="Vision T.J."/>
            <person name="Zeng Q."/>
            <person name="Zolan M.E."/>
            <person name="Pukkila P.J."/>
        </authorList>
    </citation>
    <scope>NUCLEOTIDE SEQUENCE [LARGE SCALE GENOMIC DNA]</scope>
    <source>
        <strain evidence="3">Okayama-7 / 130 / ATCC MYA-4618 / FGSC 9003</strain>
    </source>
</reference>
<dbReference type="InParanoid" id="A8N937"/>